<proteinExistence type="predicted"/>
<evidence type="ECO:0000313" key="2">
    <source>
        <dbReference type="Proteomes" id="UP000010319"/>
    </source>
</evidence>
<name>A0ABP2E118_YERBE</name>
<sequence>MAFEVTAVDALLIIRPDVALSNLFYPRHHFDIGMRKEDSIYVIHNALINRQAIKNPQTERQKILPLLVTAILDL</sequence>
<reference evidence="1" key="1">
    <citation type="submission" date="2008-12" db="EMBL/GenBank/DDBJ databases">
        <title>Annotation of the Yersinia bercovieri ATCC 43970 genome.</title>
        <authorList>
            <person name="Read T.D."/>
            <person name="Akmal A."/>
            <person name="Bishop-Lilly K."/>
            <person name="Chen P.E."/>
            <person name="Cook C."/>
            <person name="Kiley M.P."/>
            <person name="Lentz S."/>
            <person name="Mateczun A."/>
            <person name="Nagarajan N."/>
            <person name="Nolan N."/>
            <person name="Osborne B.I."/>
            <person name="Pop M."/>
            <person name="Sozhamannan S."/>
            <person name="Stewart A.C."/>
            <person name="Sulakvelidze A."/>
            <person name="Thomason B."/>
            <person name="Willner K."/>
            <person name="Zwick M.E."/>
        </authorList>
    </citation>
    <scope>NUCLEOTIDE SEQUENCE [LARGE SCALE GENOMIC DNA]</scope>
    <source>
        <strain evidence="1">ATCC 43970</strain>
    </source>
</reference>
<gene>
    <name evidence="1" type="ORF">yberc0001_30700</name>
</gene>
<comment type="caution">
    <text evidence="1">The sequence shown here is derived from an EMBL/GenBank/DDBJ whole genome shotgun (WGS) entry which is preliminary data.</text>
</comment>
<organism evidence="1 2">
    <name type="scientific">Yersinia bercovieri ATCC 43970</name>
    <dbReference type="NCBI Taxonomy" id="349968"/>
    <lineage>
        <taxon>Bacteria</taxon>
        <taxon>Pseudomonadati</taxon>
        <taxon>Pseudomonadota</taxon>
        <taxon>Gammaproteobacteria</taxon>
        <taxon>Enterobacterales</taxon>
        <taxon>Yersiniaceae</taxon>
        <taxon>Yersinia</taxon>
    </lineage>
</organism>
<dbReference type="EMBL" id="AALC02000031">
    <property type="protein sequence ID" value="EEQ06241.1"/>
    <property type="molecule type" value="Genomic_DNA"/>
</dbReference>
<protein>
    <submittedName>
        <fullName evidence="1">Uncharacterized protein</fullName>
    </submittedName>
</protein>
<keyword evidence="2" id="KW-1185">Reference proteome</keyword>
<evidence type="ECO:0000313" key="1">
    <source>
        <dbReference type="EMBL" id="EEQ06241.1"/>
    </source>
</evidence>
<dbReference type="Proteomes" id="UP000010319">
    <property type="component" value="Unassembled WGS sequence"/>
</dbReference>
<accession>A0ABP2E118</accession>